<feature type="transmembrane region" description="Helical" evidence="1">
    <location>
        <begin position="12"/>
        <end position="34"/>
    </location>
</feature>
<reference evidence="2" key="1">
    <citation type="submission" date="2022-08" db="EMBL/GenBank/DDBJ databases">
        <authorList>
            <person name="Gutierrez-Valencia J."/>
        </authorList>
    </citation>
    <scope>NUCLEOTIDE SEQUENCE</scope>
</reference>
<protein>
    <submittedName>
        <fullName evidence="2">Uncharacterized protein</fullName>
    </submittedName>
</protein>
<dbReference type="Proteomes" id="UP001154282">
    <property type="component" value="Unassembled WGS sequence"/>
</dbReference>
<keyword evidence="1" id="KW-0812">Transmembrane</keyword>
<dbReference type="PANTHER" id="PTHR35128:SF1">
    <property type="entry name" value="SECRETION-REGULATING GUANINE NUCLEOTIDE EXCHANGE FACTOR"/>
    <property type="match status" value="1"/>
</dbReference>
<dbReference type="PANTHER" id="PTHR35128">
    <property type="entry name" value="SECRETION-REGULATING GUANINE NUCLEOTIDE EXCHANGE FACTOR"/>
    <property type="match status" value="1"/>
</dbReference>
<evidence type="ECO:0000313" key="3">
    <source>
        <dbReference type="Proteomes" id="UP001154282"/>
    </source>
</evidence>
<accession>A0AAV0NRY0</accession>
<dbReference type="EMBL" id="CAMGYJ010000008">
    <property type="protein sequence ID" value="CAI0461364.1"/>
    <property type="molecule type" value="Genomic_DNA"/>
</dbReference>
<name>A0AAV0NRY0_9ROSI</name>
<evidence type="ECO:0000313" key="2">
    <source>
        <dbReference type="EMBL" id="CAI0461364.1"/>
    </source>
</evidence>
<dbReference type="AlphaFoldDB" id="A0AAV0NRY0"/>
<keyword evidence="1" id="KW-0472">Membrane</keyword>
<keyword evidence="3" id="KW-1185">Reference proteome</keyword>
<organism evidence="2 3">
    <name type="scientific">Linum tenue</name>
    <dbReference type="NCBI Taxonomy" id="586396"/>
    <lineage>
        <taxon>Eukaryota</taxon>
        <taxon>Viridiplantae</taxon>
        <taxon>Streptophyta</taxon>
        <taxon>Embryophyta</taxon>
        <taxon>Tracheophyta</taxon>
        <taxon>Spermatophyta</taxon>
        <taxon>Magnoliopsida</taxon>
        <taxon>eudicotyledons</taxon>
        <taxon>Gunneridae</taxon>
        <taxon>Pentapetalae</taxon>
        <taxon>rosids</taxon>
        <taxon>fabids</taxon>
        <taxon>Malpighiales</taxon>
        <taxon>Linaceae</taxon>
        <taxon>Linum</taxon>
    </lineage>
</organism>
<sequence>MLNCRTRSKSWLLSNCWLLVISLFVVLNPHIFFFLLNLHRGAGATLNQINITRLLKALNFWTNFPVVLIASGCLRKGYWYQMRLLITLLFSQCQVEEGAGHLGEEMLTVKDILEWWVGKYKFHKAPLITLGASSGGYFVSARVAYPKLSSIMIMIAEGVFGEIDIPEDYPPTLFIHMPKDVHMKQQISVHLEMLKSKCINVA</sequence>
<proteinExistence type="predicted"/>
<keyword evidence="1" id="KW-1133">Transmembrane helix</keyword>
<gene>
    <name evidence="2" type="ORF">LITE_LOCUS34901</name>
</gene>
<comment type="caution">
    <text evidence="2">The sequence shown here is derived from an EMBL/GenBank/DDBJ whole genome shotgun (WGS) entry which is preliminary data.</text>
</comment>
<evidence type="ECO:0000256" key="1">
    <source>
        <dbReference type="SAM" id="Phobius"/>
    </source>
</evidence>